<gene>
    <name evidence="2" type="ORF">CBG49_03500</name>
</gene>
<name>A0A1Z4BLS6_9FLAO</name>
<dbReference type="AlphaFoldDB" id="A0A1Z4BLS6"/>
<dbReference type="Proteomes" id="UP000197007">
    <property type="component" value="Chromosome"/>
</dbReference>
<evidence type="ECO:0000313" key="2">
    <source>
        <dbReference type="EMBL" id="ASF42228.1"/>
    </source>
</evidence>
<organism evidence="2 3">
    <name type="scientific">Capnocytophaga endodontalis</name>
    <dbReference type="NCBI Taxonomy" id="2708117"/>
    <lineage>
        <taxon>Bacteria</taxon>
        <taxon>Pseudomonadati</taxon>
        <taxon>Bacteroidota</taxon>
        <taxon>Flavobacteriia</taxon>
        <taxon>Flavobacteriales</taxon>
        <taxon>Flavobacteriaceae</taxon>
        <taxon>Capnocytophaga</taxon>
    </lineage>
</organism>
<protein>
    <recommendedName>
        <fullName evidence="4">WG repeat-containing protein</fullName>
    </recommendedName>
</protein>
<sequence length="460" mass="53463">MRVLFFFLILFSTAQAQIVIPSDSINSIGFEPNGRLFFCHQKTDGSLLGAFLRPKNKQWLIAYHSSIDSKILQQKATFFNTKDLRTTKLSNFTGNVYTSEKDGYTIRLEFINPHLVRISTLSDMLISYQTPIELDFGNGKKAYALARGNALSYLLIPTDNKNLLYDISTAVSIRKPMSFHLKKQKEPTSKPCFSEGRYIETMFDIQKEGKQYILIDDYGERVLPSAYDDIQFNGHFILAKKGSSLEIYNMYLQQMLFPNLKKVYLHLNALEVLDDNGAHYYDCCGEELDKPEREIEECGTSFIERWLEYRIKQTPKPYIGRVDSNNPNIIKEKHYLIDRKPTEKIAFADGTTEFSGFSIEEKFPFEALRVQQGNLFGLFEYEYHKSHQLKGKQLLPIAFNKIEQDKNERILFYQNGKVGIYPQFTTPQYDVLVPITEAFYQIEKNGRKGFLDIYTMKEYF</sequence>
<evidence type="ECO:0000256" key="1">
    <source>
        <dbReference type="SAM" id="SignalP"/>
    </source>
</evidence>
<feature type="chain" id="PRO_5012983915" description="WG repeat-containing protein" evidence="1">
    <location>
        <begin position="17"/>
        <end position="460"/>
    </location>
</feature>
<dbReference type="EMBL" id="CP022022">
    <property type="protein sequence ID" value="ASF42228.1"/>
    <property type="molecule type" value="Genomic_DNA"/>
</dbReference>
<accession>A0A1Z4BLS6</accession>
<keyword evidence="1" id="KW-0732">Signal</keyword>
<keyword evidence="3" id="KW-1185">Reference proteome</keyword>
<dbReference type="KEGG" id="capn:CBG49_03500"/>
<evidence type="ECO:0008006" key="4">
    <source>
        <dbReference type="Google" id="ProtNLM"/>
    </source>
</evidence>
<feature type="signal peptide" evidence="1">
    <location>
        <begin position="1"/>
        <end position="16"/>
    </location>
</feature>
<evidence type="ECO:0000313" key="3">
    <source>
        <dbReference type="Proteomes" id="UP000197007"/>
    </source>
</evidence>
<dbReference type="RefSeq" id="WP_088593398.1">
    <property type="nucleotide sequence ID" value="NZ_CP022022.1"/>
</dbReference>
<proteinExistence type="predicted"/>
<reference evidence="3" key="1">
    <citation type="submission" date="2017-06" db="EMBL/GenBank/DDBJ databases">
        <title>Complete genome sequence of Capnocytophaga sp. KCOM 1579 (=ChDC OS43) isolated from a human refractory periapical abscess lesion.</title>
        <authorList>
            <person name="Kook J.-K."/>
            <person name="Park S.-N."/>
            <person name="Lim Y.K."/>
            <person name="Roh H."/>
        </authorList>
    </citation>
    <scope>NUCLEOTIDE SEQUENCE [LARGE SCALE GENOMIC DNA]</scope>
    <source>
        <strain evidence="3">ChDC OS43</strain>
    </source>
</reference>